<feature type="region of interest" description="Disordered" evidence="5">
    <location>
        <begin position="200"/>
        <end position="226"/>
    </location>
</feature>
<protein>
    <submittedName>
        <fullName evidence="7">TetR/AcrR family transcriptional regulator</fullName>
    </submittedName>
</protein>
<dbReference type="GO" id="GO:0000976">
    <property type="term" value="F:transcription cis-regulatory region binding"/>
    <property type="evidence" value="ECO:0007669"/>
    <property type="project" value="TreeGrafter"/>
</dbReference>
<sequence>MARTRANDYDQKRLGILSRSAKLFAEHGYTGTSITMIAEACGVSKALMYHYYRSKDSVLFDLLADHLQHLVGVVEAAAQSDGDAGDRLFAIASALLEAYRGADAEHQVQISSLKLLPPEQQDELKALERKLVSLMSDAISAAIPAAAARPQLLKPLTMSLFGMLNWHYLWFREGKGLSRETYARMVTTLMVAGAEQAMDAITDDDARPERPASRKKTERPPVARRA</sequence>
<dbReference type="PROSITE" id="PS50977">
    <property type="entry name" value="HTH_TETR_2"/>
    <property type="match status" value="1"/>
</dbReference>
<dbReference type="PANTHER" id="PTHR30055">
    <property type="entry name" value="HTH-TYPE TRANSCRIPTIONAL REGULATOR RUTR"/>
    <property type="match status" value="1"/>
</dbReference>
<keyword evidence="3" id="KW-0804">Transcription</keyword>
<reference evidence="7" key="1">
    <citation type="submission" date="2020-07" db="EMBL/GenBank/DDBJ databases">
        <title>Huge and variable diversity of episymbiotic CPR bacteria and DPANN archaea in groundwater ecosystems.</title>
        <authorList>
            <person name="He C.Y."/>
            <person name="Keren R."/>
            <person name="Whittaker M."/>
            <person name="Farag I.F."/>
            <person name="Doudna J."/>
            <person name="Cate J.H.D."/>
            <person name="Banfield J.F."/>
        </authorList>
    </citation>
    <scope>NUCLEOTIDE SEQUENCE</scope>
    <source>
        <strain evidence="7">NC_groundwater_1818_Pr3_B-0.1um_66_35</strain>
    </source>
</reference>
<evidence type="ECO:0000256" key="5">
    <source>
        <dbReference type="SAM" id="MobiDB-lite"/>
    </source>
</evidence>
<dbReference type="InterPro" id="IPR009057">
    <property type="entry name" value="Homeodomain-like_sf"/>
</dbReference>
<evidence type="ECO:0000313" key="8">
    <source>
        <dbReference type="Proteomes" id="UP000782519"/>
    </source>
</evidence>
<dbReference type="PANTHER" id="PTHR30055:SF234">
    <property type="entry name" value="HTH-TYPE TRANSCRIPTIONAL REGULATOR BETI"/>
    <property type="match status" value="1"/>
</dbReference>
<dbReference type="EMBL" id="JACRJB010000015">
    <property type="protein sequence ID" value="MBI5129059.1"/>
    <property type="molecule type" value="Genomic_DNA"/>
</dbReference>
<dbReference type="Gene3D" id="1.10.10.60">
    <property type="entry name" value="Homeodomain-like"/>
    <property type="match status" value="1"/>
</dbReference>
<dbReference type="Pfam" id="PF00440">
    <property type="entry name" value="TetR_N"/>
    <property type="match status" value="1"/>
</dbReference>
<evidence type="ECO:0000256" key="2">
    <source>
        <dbReference type="ARBA" id="ARBA00023125"/>
    </source>
</evidence>
<evidence type="ECO:0000313" key="7">
    <source>
        <dbReference type="EMBL" id="MBI5129059.1"/>
    </source>
</evidence>
<evidence type="ECO:0000259" key="6">
    <source>
        <dbReference type="PROSITE" id="PS50977"/>
    </source>
</evidence>
<dbReference type="InterPro" id="IPR050109">
    <property type="entry name" value="HTH-type_TetR-like_transc_reg"/>
</dbReference>
<dbReference type="Proteomes" id="UP000782519">
    <property type="component" value="Unassembled WGS sequence"/>
</dbReference>
<evidence type="ECO:0000256" key="3">
    <source>
        <dbReference type="ARBA" id="ARBA00023163"/>
    </source>
</evidence>
<keyword evidence="1" id="KW-0805">Transcription regulation</keyword>
<feature type="DNA-binding region" description="H-T-H motif" evidence="4">
    <location>
        <begin position="33"/>
        <end position="52"/>
    </location>
</feature>
<dbReference type="InterPro" id="IPR041490">
    <property type="entry name" value="KstR2_TetR_C"/>
</dbReference>
<proteinExistence type="predicted"/>
<feature type="domain" description="HTH tetR-type" evidence="6">
    <location>
        <begin position="10"/>
        <end position="70"/>
    </location>
</feature>
<dbReference type="InterPro" id="IPR001647">
    <property type="entry name" value="HTH_TetR"/>
</dbReference>
<organism evidence="7 8">
    <name type="scientific">Rhodopseudomonas palustris</name>
    <dbReference type="NCBI Taxonomy" id="1076"/>
    <lineage>
        <taxon>Bacteria</taxon>
        <taxon>Pseudomonadati</taxon>
        <taxon>Pseudomonadota</taxon>
        <taxon>Alphaproteobacteria</taxon>
        <taxon>Hyphomicrobiales</taxon>
        <taxon>Nitrobacteraceae</taxon>
        <taxon>Rhodopseudomonas</taxon>
    </lineage>
</organism>
<gene>
    <name evidence="7" type="ORF">HZA66_06430</name>
</gene>
<comment type="caution">
    <text evidence="7">The sequence shown here is derived from an EMBL/GenBank/DDBJ whole genome shotgun (WGS) entry which is preliminary data.</text>
</comment>
<dbReference type="SUPFAM" id="SSF48498">
    <property type="entry name" value="Tetracyclin repressor-like, C-terminal domain"/>
    <property type="match status" value="1"/>
</dbReference>
<dbReference type="Pfam" id="PF17932">
    <property type="entry name" value="TetR_C_24"/>
    <property type="match status" value="1"/>
</dbReference>
<dbReference type="SUPFAM" id="SSF46689">
    <property type="entry name" value="Homeodomain-like"/>
    <property type="match status" value="1"/>
</dbReference>
<dbReference type="AlphaFoldDB" id="A0A933RXC3"/>
<feature type="compositionally biased region" description="Basic residues" evidence="5">
    <location>
        <begin position="213"/>
        <end position="226"/>
    </location>
</feature>
<dbReference type="Gene3D" id="1.10.357.10">
    <property type="entry name" value="Tetracycline Repressor, domain 2"/>
    <property type="match status" value="1"/>
</dbReference>
<keyword evidence="2 4" id="KW-0238">DNA-binding</keyword>
<dbReference type="InterPro" id="IPR036271">
    <property type="entry name" value="Tet_transcr_reg_TetR-rel_C_sf"/>
</dbReference>
<dbReference type="PRINTS" id="PR00455">
    <property type="entry name" value="HTHTETR"/>
</dbReference>
<evidence type="ECO:0000256" key="4">
    <source>
        <dbReference type="PROSITE-ProRule" id="PRU00335"/>
    </source>
</evidence>
<accession>A0A933RXC3</accession>
<dbReference type="GO" id="GO:0003700">
    <property type="term" value="F:DNA-binding transcription factor activity"/>
    <property type="evidence" value="ECO:0007669"/>
    <property type="project" value="TreeGrafter"/>
</dbReference>
<name>A0A933RXC3_RHOPL</name>
<evidence type="ECO:0000256" key="1">
    <source>
        <dbReference type="ARBA" id="ARBA00023015"/>
    </source>
</evidence>